<reference evidence="1 2" key="1">
    <citation type="submission" date="2018-03" db="EMBL/GenBank/DDBJ databases">
        <title>Genomic Encyclopedia of Archaeal and Bacterial Type Strains, Phase II (KMG-II): from individual species to whole genera.</title>
        <authorList>
            <person name="Goeker M."/>
        </authorList>
    </citation>
    <scope>NUCLEOTIDE SEQUENCE [LARGE SCALE GENOMIC DNA]</scope>
    <source>
        <strain evidence="1 2">DSM 29318</strain>
    </source>
</reference>
<proteinExistence type="predicted"/>
<organism evidence="1 2">
    <name type="scientific">Hasllibacter halocynthiae</name>
    <dbReference type="NCBI Taxonomy" id="595589"/>
    <lineage>
        <taxon>Bacteria</taxon>
        <taxon>Pseudomonadati</taxon>
        <taxon>Pseudomonadota</taxon>
        <taxon>Alphaproteobacteria</taxon>
        <taxon>Rhodobacterales</taxon>
        <taxon>Roseobacteraceae</taxon>
        <taxon>Hasllibacter</taxon>
    </lineage>
</organism>
<dbReference type="Proteomes" id="UP000238801">
    <property type="component" value="Unassembled WGS sequence"/>
</dbReference>
<gene>
    <name evidence="1" type="ORF">BCF33_0934</name>
</gene>
<name>A0A2T0X8P5_9RHOB</name>
<dbReference type="EMBL" id="PVTT01000001">
    <property type="protein sequence ID" value="PRY95316.1"/>
    <property type="molecule type" value="Genomic_DNA"/>
</dbReference>
<protein>
    <recommendedName>
        <fullName evidence="3">Antifreeze protein</fullName>
    </recommendedName>
</protein>
<dbReference type="RefSeq" id="WP_106159706.1">
    <property type="nucleotide sequence ID" value="NZ_PVTT01000001.1"/>
</dbReference>
<evidence type="ECO:0008006" key="3">
    <source>
        <dbReference type="Google" id="ProtNLM"/>
    </source>
</evidence>
<evidence type="ECO:0000313" key="1">
    <source>
        <dbReference type="EMBL" id="PRY95316.1"/>
    </source>
</evidence>
<keyword evidence="2" id="KW-1185">Reference proteome</keyword>
<sequence>MTMPGDWTRAGLGLGMLALEAQMVMAMRTAGMMGAWSVLPTENRRMMDEKAPAFAEAAQAAGAAAMAGKRPDQVLDAWTRPLRRTARANARRLGRRGPRIG</sequence>
<comment type="caution">
    <text evidence="1">The sequence shown here is derived from an EMBL/GenBank/DDBJ whole genome shotgun (WGS) entry which is preliminary data.</text>
</comment>
<evidence type="ECO:0000313" key="2">
    <source>
        <dbReference type="Proteomes" id="UP000238801"/>
    </source>
</evidence>
<accession>A0A2T0X8P5</accession>
<dbReference type="AlphaFoldDB" id="A0A2T0X8P5"/>